<dbReference type="GO" id="GO:0016491">
    <property type="term" value="F:oxidoreductase activity"/>
    <property type="evidence" value="ECO:0007669"/>
    <property type="project" value="InterPro"/>
</dbReference>
<dbReference type="InterPro" id="IPR036188">
    <property type="entry name" value="FAD/NAD-bd_sf"/>
</dbReference>
<dbReference type="SUPFAM" id="SSF51905">
    <property type="entry name" value="FAD/NAD(P)-binding domain"/>
    <property type="match status" value="1"/>
</dbReference>
<organism evidence="2">
    <name type="scientific">marine metagenome</name>
    <dbReference type="NCBI Taxonomy" id="408172"/>
    <lineage>
        <taxon>unclassified sequences</taxon>
        <taxon>metagenomes</taxon>
        <taxon>ecological metagenomes</taxon>
    </lineage>
</organism>
<proteinExistence type="predicted"/>
<protein>
    <recommendedName>
        <fullName evidence="1">Amine oxidase domain-containing protein</fullName>
    </recommendedName>
</protein>
<evidence type="ECO:0000259" key="1">
    <source>
        <dbReference type="Pfam" id="PF01593"/>
    </source>
</evidence>
<dbReference type="AlphaFoldDB" id="A0A381TU19"/>
<sequence>VVVLGGGLSGLAAAYTLARAGWKHVTVVERGSQLGGLAGTFEADGHFYPLAYHHILHRDQGLLYFLDRIGALPDVRWRKVRMLFRLDGRMYDLADPVDFLRFPMSLTDKLRFVRLMTRCFIKSDWTDWHERSAAELVDEWGGPGVRQAIFDPLARLKFDRPCDEVSGAWLGARLNFREGSAPLGYIPGSNWTKVLCDGVSDLIERASVRVRAGTSVVRLVGDGDSIARVELDDGESLAADLVVSAVPTEVYRELLGESRPELEAIQYTAIVSAIFTTRQTIRPDFYWMNLASLDCNACGIFVLNSLNPTIGGSGETCLNIMSHVRSRKDTFFNQGDEQILAAYRADFRRVFGFEITPVWSKLHRLPMYSPVFFRGYRNPTLRDPRLRNVYLAGNYRTFPSIASTGTALSSGVETGTAMLADHGCTTDLPDAIGRFRLASMPKG</sequence>
<dbReference type="Pfam" id="PF01593">
    <property type="entry name" value="Amino_oxidase"/>
    <property type="match status" value="1"/>
</dbReference>
<name>A0A381TU19_9ZZZZ</name>
<accession>A0A381TU19</accession>
<dbReference type="Gene3D" id="1.10.3110.10">
    <property type="entry name" value="protoporphyrinogen ix oxidase, domain 3"/>
    <property type="match status" value="1"/>
</dbReference>
<evidence type="ECO:0000313" key="2">
    <source>
        <dbReference type="EMBL" id="SVA19542.1"/>
    </source>
</evidence>
<dbReference type="EMBL" id="UINC01005168">
    <property type="protein sequence ID" value="SVA19542.1"/>
    <property type="molecule type" value="Genomic_DNA"/>
</dbReference>
<gene>
    <name evidence="2" type="ORF">METZ01_LOCUS72396</name>
</gene>
<dbReference type="PANTHER" id="PTHR42923">
    <property type="entry name" value="PROTOPORPHYRINOGEN OXIDASE"/>
    <property type="match status" value="1"/>
</dbReference>
<dbReference type="InterPro" id="IPR002937">
    <property type="entry name" value="Amino_oxidase"/>
</dbReference>
<feature type="domain" description="Amine oxidase" evidence="1">
    <location>
        <begin position="8"/>
        <end position="414"/>
    </location>
</feature>
<dbReference type="InterPro" id="IPR050464">
    <property type="entry name" value="Zeta_carotene_desat/Oxidored"/>
</dbReference>
<reference evidence="2" key="1">
    <citation type="submission" date="2018-05" db="EMBL/GenBank/DDBJ databases">
        <authorList>
            <person name="Lanie J.A."/>
            <person name="Ng W.-L."/>
            <person name="Kazmierczak K.M."/>
            <person name="Andrzejewski T.M."/>
            <person name="Davidsen T.M."/>
            <person name="Wayne K.J."/>
            <person name="Tettelin H."/>
            <person name="Glass J.I."/>
            <person name="Rusch D."/>
            <person name="Podicherti R."/>
            <person name="Tsui H.-C.T."/>
            <person name="Winkler M.E."/>
        </authorList>
    </citation>
    <scope>NUCLEOTIDE SEQUENCE</scope>
</reference>
<dbReference type="Gene3D" id="3.90.660.20">
    <property type="entry name" value="Protoporphyrinogen oxidase, mitochondrial, domain 2"/>
    <property type="match status" value="1"/>
</dbReference>
<feature type="non-terminal residue" evidence="2">
    <location>
        <position position="1"/>
    </location>
</feature>
<dbReference type="Gene3D" id="3.50.50.60">
    <property type="entry name" value="FAD/NAD(P)-binding domain"/>
    <property type="match status" value="1"/>
</dbReference>